<dbReference type="InterPro" id="IPR048332">
    <property type="entry name" value="GD_AH_C"/>
</dbReference>
<dbReference type="RefSeq" id="WP_324669423.1">
    <property type="nucleotide sequence ID" value="NZ_CP141614.1"/>
</dbReference>
<organism evidence="5 6">
    <name type="scientific">Geochorda subterranea</name>
    <dbReference type="NCBI Taxonomy" id="3109564"/>
    <lineage>
        <taxon>Bacteria</taxon>
        <taxon>Bacillati</taxon>
        <taxon>Bacillota</taxon>
        <taxon>Limnochordia</taxon>
        <taxon>Limnochordales</taxon>
        <taxon>Geochordaceae</taxon>
        <taxon>Geochorda</taxon>
    </lineage>
</organism>
<dbReference type="InterPro" id="IPR052172">
    <property type="entry name" value="UxaA_altronate/galactarate_dh"/>
</dbReference>
<gene>
    <name evidence="5" type="ORF">VLY81_02335</name>
</gene>
<evidence type="ECO:0000259" key="3">
    <source>
        <dbReference type="Pfam" id="PF04295"/>
    </source>
</evidence>
<accession>A0ABZ1BQN5</accession>
<dbReference type="PANTHER" id="PTHR30536:SF5">
    <property type="entry name" value="ALTRONATE DEHYDRATASE"/>
    <property type="match status" value="1"/>
</dbReference>
<dbReference type="InterPro" id="IPR007392">
    <property type="entry name" value="GD_AH_second"/>
</dbReference>
<dbReference type="GO" id="GO:0016787">
    <property type="term" value="F:hydrolase activity"/>
    <property type="evidence" value="ECO:0007669"/>
    <property type="project" value="UniProtKB-KW"/>
</dbReference>
<keyword evidence="2" id="KW-0456">Lyase</keyword>
<reference evidence="6" key="1">
    <citation type="submission" date="2023-12" db="EMBL/GenBank/DDBJ databases">
        <title>Novel isolates from deep terrestrial aquifers shed light on the physiology and ecology of the class Limnochordia.</title>
        <authorList>
            <person name="Karnachuk O.V."/>
            <person name="Lukina A.P."/>
            <person name="Avakyan M.R."/>
            <person name="Kadnikov V."/>
            <person name="Begmatov S."/>
            <person name="Beletsky A.V."/>
            <person name="Mardanov A.V."/>
            <person name="Ravin N.V."/>
        </authorList>
    </citation>
    <scope>NUCLEOTIDE SEQUENCE [LARGE SCALE GENOMIC DNA]</scope>
    <source>
        <strain evidence="6">LN</strain>
    </source>
</reference>
<feature type="domain" description="D-galactarate/Altronate dehydratase second" evidence="3">
    <location>
        <begin position="6"/>
        <end position="132"/>
    </location>
</feature>
<dbReference type="PANTHER" id="PTHR30536">
    <property type="entry name" value="ALTRONATE/GALACTARATE DEHYDRATASE"/>
    <property type="match status" value="1"/>
</dbReference>
<dbReference type="EMBL" id="CP141614">
    <property type="protein sequence ID" value="WRP15034.1"/>
    <property type="molecule type" value="Genomic_DNA"/>
</dbReference>
<evidence type="ECO:0000256" key="1">
    <source>
        <dbReference type="ARBA" id="ARBA00010986"/>
    </source>
</evidence>
<evidence type="ECO:0000313" key="5">
    <source>
        <dbReference type="EMBL" id="WRP15034.1"/>
    </source>
</evidence>
<dbReference type="Proteomes" id="UP001333102">
    <property type="component" value="Chromosome"/>
</dbReference>
<keyword evidence="5" id="KW-0378">Hydrolase</keyword>
<dbReference type="Pfam" id="PF04295">
    <property type="entry name" value="GD_AH_second"/>
    <property type="match status" value="1"/>
</dbReference>
<keyword evidence="6" id="KW-1185">Reference proteome</keyword>
<dbReference type="Pfam" id="PF20629">
    <property type="entry name" value="GD_AH_C"/>
    <property type="match status" value="1"/>
</dbReference>
<sequence>MERLTAYRNADGSVGIRRHVLVLALSAFCSTTARLIGEMVAGTTVLTHPHGRNEVGINRHRLQRTLTGIVSNGNVHSVLVVGYEREGTERFVESLRQATRKRVESVVLLDCGGSWAAALDGARRASDLVLEASDSERSEVEWSGLKIGVKCGGSDGSSVVAANPVLGRCTDWLVERGATVVFSETTEIIGAEHLLARRAVTPEVGKRIVEAARHNLASAREAGVDLLGTNPVPDNIAGGITTIEEKALGAIRKTGTGPIHGVVEYGEPPDGPGLYFMDSPSGAHEVMSGLAAAGCHAVLFATGTCNPVGNLLMPVVKVCGNREWVRRMADHVDVDVSDVVEEGMSVEAAAARVMERLERVVRGALTRSEICRHVEFSVVPTGL</sequence>
<feature type="domain" description="D-galactarate/Altronate dehydratase C-terminal" evidence="4">
    <location>
        <begin position="143"/>
        <end position="379"/>
    </location>
</feature>
<evidence type="ECO:0000256" key="2">
    <source>
        <dbReference type="ARBA" id="ARBA00023239"/>
    </source>
</evidence>
<evidence type="ECO:0000259" key="4">
    <source>
        <dbReference type="Pfam" id="PF20629"/>
    </source>
</evidence>
<name>A0ABZ1BQN5_9FIRM</name>
<proteinExistence type="inferred from homology"/>
<protein>
    <submittedName>
        <fullName evidence="5">UxaA family hydrolase</fullName>
    </submittedName>
</protein>
<comment type="similarity">
    <text evidence="1">Belongs to the UxaA family.</text>
</comment>
<evidence type="ECO:0000313" key="6">
    <source>
        <dbReference type="Proteomes" id="UP001333102"/>
    </source>
</evidence>